<accession>A0A6D2IGY4</accession>
<keyword evidence="2" id="KW-0732">Signal</keyword>
<dbReference type="EMBL" id="CACVBM020000888">
    <property type="protein sequence ID" value="CAA7024395.1"/>
    <property type="molecule type" value="Genomic_DNA"/>
</dbReference>
<name>A0A6D2IGY4_9BRAS</name>
<organism evidence="3 4">
    <name type="scientific">Microthlaspi erraticum</name>
    <dbReference type="NCBI Taxonomy" id="1685480"/>
    <lineage>
        <taxon>Eukaryota</taxon>
        <taxon>Viridiplantae</taxon>
        <taxon>Streptophyta</taxon>
        <taxon>Embryophyta</taxon>
        <taxon>Tracheophyta</taxon>
        <taxon>Spermatophyta</taxon>
        <taxon>Magnoliopsida</taxon>
        <taxon>eudicotyledons</taxon>
        <taxon>Gunneridae</taxon>
        <taxon>Pentapetalae</taxon>
        <taxon>rosids</taxon>
        <taxon>malvids</taxon>
        <taxon>Brassicales</taxon>
        <taxon>Brassicaceae</taxon>
        <taxon>Coluteocarpeae</taxon>
        <taxon>Microthlaspi</taxon>
    </lineage>
</organism>
<dbReference type="OrthoDB" id="4062651at2759"/>
<keyword evidence="1" id="KW-0812">Transmembrane</keyword>
<evidence type="ECO:0000256" key="1">
    <source>
        <dbReference type="SAM" id="Phobius"/>
    </source>
</evidence>
<feature type="chain" id="PRO_5025468840" description="Wall-associated receptor kinase galacturonan-binding domain-containing protein" evidence="2">
    <location>
        <begin position="19"/>
        <end position="312"/>
    </location>
</feature>
<proteinExistence type="predicted"/>
<comment type="caution">
    <text evidence="3">The sequence shown here is derived from an EMBL/GenBank/DDBJ whole genome shotgun (WGS) entry which is preliminary data.</text>
</comment>
<keyword evidence="1" id="KW-1133">Transmembrane helix</keyword>
<evidence type="ECO:0000313" key="4">
    <source>
        <dbReference type="Proteomes" id="UP000467841"/>
    </source>
</evidence>
<keyword evidence="4" id="KW-1185">Reference proteome</keyword>
<reference evidence="3" key="1">
    <citation type="submission" date="2020-01" db="EMBL/GenBank/DDBJ databases">
        <authorList>
            <person name="Mishra B."/>
        </authorList>
    </citation>
    <scope>NUCLEOTIDE SEQUENCE [LARGE SCALE GENOMIC DNA]</scope>
</reference>
<dbReference type="AlphaFoldDB" id="A0A6D2IGY4"/>
<sequence length="312" mass="34803">MVSHGLFLILVMIAIVGSTNIVNARCKGTCDRLTLPYPFGFSDGCPIRLNCSMSGLPMIGDFSVKNLTVDSIFVALTHNCNRTIEDMKPLFGELYAPSLENAFLMENCTRRPTDGCSIKPTFLESQLQMKSCETKGNIRCFSLDKNTTKFFTMEDLRQSSCRLLFSSLTFESVALNAGVAVEFERVRLGWWLKGDCREENCSEKNAVCSQVVTPDGSSGHRCSCPESYEGDGFISSCRKGQCGLTSNRSCSDVEDEDTGLDMVGFYWSLTMTYVIVCTGFLVLLCFESPPRQAWFSLVDNFIHLVKRTLRYA</sequence>
<dbReference type="Proteomes" id="UP000467841">
    <property type="component" value="Unassembled WGS sequence"/>
</dbReference>
<feature type="signal peptide" evidence="2">
    <location>
        <begin position="1"/>
        <end position="18"/>
    </location>
</feature>
<gene>
    <name evidence="3" type="ORF">MERR_LOCUS11630</name>
</gene>
<evidence type="ECO:0008006" key="5">
    <source>
        <dbReference type="Google" id="ProtNLM"/>
    </source>
</evidence>
<evidence type="ECO:0000256" key="2">
    <source>
        <dbReference type="SAM" id="SignalP"/>
    </source>
</evidence>
<evidence type="ECO:0000313" key="3">
    <source>
        <dbReference type="EMBL" id="CAA7024395.1"/>
    </source>
</evidence>
<feature type="transmembrane region" description="Helical" evidence="1">
    <location>
        <begin position="265"/>
        <end position="286"/>
    </location>
</feature>
<protein>
    <recommendedName>
        <fullName evidence="5">Wall-associated receptor kinase galacturonan-binding domain-containing protein</fullName>
    </recommendedName>
</protein>
<keyword evidence="1" id="KW-0472">Membrane</keyword>